<dbReference type="InterPro" id="IPR024064">
    <property type="entry name" value="FdhE-like_sf"/>
</dbReference>
<dbReference type="AlphaFoldDB" id="A0AAE3P3K8"/>
<proteinExistence type="predicted"/>
<dbReference type="Proteomes" id="UP001144110">
    <property type="component" value="Unassembled WGS sequence"/>
</dbReference>
<dbReference type="EMBL" id="JAPHEG010000001">
    <property type="protein sequence ID" value="MDF2952985.1"/>
    <property type="molecule type" value="Genomic_DNA"/>
</dbReference>
<comment type="caution">
    <text evidence="3">The sequence shown here is derived from an EMBL/GenBank/DDBJ whole genome shotgun (WGS) entry which is preliminary data.</text>
</comment>
<dbReference type="GO" id="GO:0005829">
    <property type="term" value="C:cytosol"/>
    <property type="evidence" value="ECO:0007669"/>
    <property type="project" value="TreeGrafter"/>
</dbReference>
<dbReference type="InterPro" id="IPR056796">
    <property type="entry name" value="FdhE_C"/>
</dbReference>
<evidence type="ECO:0000259" key="2">
    <source>
        <dbReference type="Pfam" id="PF24860"/>
    </source>
</evidence>
<dbReference type="GO" id="GO:0008199">
    <property type="term" value="F:ferric iron binding"/>
    <property type="evidence" value="ECO:0007669"/>
    <property type="project" value="TreeGrafter"/>
</dbReference>
<name>A0AAE3P3K8_9BACT</name>
<reference evidence="3" key="1">
    <citation type="submission" date="2022-11" db="EMBL/GenBank/DDBJ databases">
        <title>Candidatus Alkanophaga archaea from heated hydrothermal vent sediment oxidize petroleum alkanes.</title>
        <authorList>
            <person name="Zehnle H."/>
            <person name="Laso-Perez R."/>
            <person name="Lipp J."/>
            <person name="Teske A."/>
            <person name="Wegener G."/>
        </authorList>
    </citation>
    <scope>NUCLEOTIDE SEQUENCE</scope>
    <source>
        <strain evidence="3">MCA70</strain>
    </source>
</reference>
<dbReference type="GO" id="GO:0051604">
    <property type="term" value="P:protein maturation"/>
    <property type="evidence" value="ECO:0007669"/>
    <property type="project" value="TreeGrafter"/>
</dbReference>
<dbReference type="Pfam" id="PF24860">
    <property type="entry name" value="FdhE_C"/>
    <property type="match status" value="1"/>
</dbReference>
<sequence length="247" mass="28950">MDVEIIIKKLKEEKPYLKSPLELYEKVLTFNKNCEKILEKETQNSLLNKIIDEFSSLFEIPYEFASFLKSSIINSGKDPFKEPRSILELPVSEEEVSREEISRALFILSKPFFARYRETLKEKKKFEETGKCGVCGAHVSLTMIDKENRRHMVCTVCGHKEEIFRIGCSYCMQKVCEKIDLLVDEDEIRVELCKDCKTYIKSFKDEVYQKYRDPYLIDIISMPLDVVAQERGYIRRSPNIIGIKEIV</sequence>
<dbReference type="PANTHER" id="PTHR37689:SF1">
    <property type="entry name" value="PROTEIN FDHE"/>
    <property type="match status" value="1"/>
</dbReference>
<keyword evidence="1" id="KW-0963">Cytoplasm</keyword>
<evidence type="ECO:0000313" key="3">
    <source>
        <dbReference type="EMBL" id="MDF2952985.1"/>
    </source>
</evidence>
<organism evidence="3 4">
    <name type="scientific">Candidatus Thermodesulfobacterium syntrophicum</name>
    <dbReference type="NCBI Taxonomy" id="3060442"/>
    <lineage>
        <taxon>Bacteria</taxon>
        <taxon>Pseudomonadati</taxon>
        <taxon>Thermodesulfobacteriota</taxon>
        <taxon>Thermodesulfobacteria</taxon>
        <taxon>Thermodesulfobacteriales</taxon>
        <taxon>Thermodesulfobacteriaceae</taxon>
        <taxon>Thermodesulfobacterium</taxon>
    </lineage>
</organism>
<accession>A0AAE3P3K8</accession>
<dbReference type="SUPFAM" id="SSF144020">
    <property type="entry name" value="FdhE-like"/>
    <property type="match status" value="1"/>
</dbReference>
<dbReference type="Gene3D" id="3.90.1670.10">
    <property type="entry name" value="FdhE-like domain"/>
    <property type="match status" value="1"/>
</dbReference>
<evidence type="ECO:0000256" key="1">
    <source>
        <dbReference type="ARBA" id="ARBA00022490"/>
    </source>
</evidence>
<dbReference type="InterPro" id="IPR006452">
    <property type="entry name" value="Formate_DH_accessory"/>
</dbReference>
<evidence type="ECO:0000313" key="4">
    <source>
        <dbReference type="Proteomes" id="UP001144110"/>
    </source>
</evidence>
<protein>
    <submittedName>
        <fullName evidence="3">Formate dehydrogenase maturation protein FdhE</fullName>
    </submittedName>
</protein>
<feature type="domain" description="FdhE C-terminal" evidence="2">
    <location>
        <begin position="182"/>
        <end position="240"/>
    </location>
</feature>
<dbReference type="PANTHER" id="PTHR37689">
    <property type="entry name" value="PROTEIN FDHE"/>
    <property type="match status" value="1"/>
</dbReference>
<gene>
    <name evidence="3" type="ORF">OD816_000230</name>
</gene>